<evidence type="ECO:0000256" key="3">
    <source>
        <dbReference type="ARBA" id="ARBA00022989"/>
    </source>
</evidence>
<dbReference type="InterPro" id="IPR058533">
    <property type="entry name" value="Cation_efflux_TM"/>
</dbReference>
<dbReference type="SUPFAM" id="SSF161111">
    <property type="entry name" value="Cation efflux protein transmembrane domain-like"/>
    <property type="match status" value="1"/>
</dbReference>
<dbReference type="InterPro" id="IPR027469">
    <property type="entry name" value="Cation_efflux_TMD_sf"/>
</dbReference>
<evidence type="ECO:0000256" key="1">
    <source>
        <dbReference type="ARBA" id="ARBA00004141"/>
    </source>
</evidence>
<reference evidence="8" key="1">
    <citation type="journal article" date="2019" name="Int. J. Syst. Evol. Microbiol.">
        <title>The Global Catalogue of Microorganisms (GCM) 10K type strain sequencing project: providing services to taxonomists for standard genome sequencing and annotation.</title>
        <authorList>
            <consortium name="The Broad Institute Genomics Platform"/>
            <consortium name="The Broad Institute Genome Sequencing Center for Infectious Disease"/>
            <person name="Wu L."/>
            <person name="Ma J."/>
        </authorList>
    </citation>
    <scope>NUCLEOTIDE SEQUENCE [LARGE SCALE GENOMIC DNA]</scope>
    <source>
        <strain evidence="8">CECT 7184</strain>
    </source>
</reference>
<protein>
    <submittedName>
        <fullName evidence="7">Cation transporter</fullName>
    </submittedName>
</protein>
<dbReference type="Pfam" id="PF01545">
    <property type="entry name" value="Cation_efflux"/>
    <property type="match status" value="1"/>
</dbReference>
<feature type="transmembrane region" description="Helical" evidence="5">
    <location>
        <begin position="113"/>
        <end position="133"/>
    </location>
</feature>
<keyword evidence="3 5" id="KW-1133">Transmembrane helix</keyword>
<dbReference type="EMBL" id="JAUFQU010000077">
    <property type="protein sequence ID" value="MDN3710177.1"/>
    <property type="molecule type" value="Genomic_DNA"/>
</dbReference>
<organism evidence="7 8">
    <name type="scientific">Paenimyroides ceti</name>
    <dbReference type="NCBI Taxonomy" id="395087"/>
    <lineage>
        <taxon>Bacteria</taxon>
        <taxon>Pseudomonadati</taxon>
        <taxon>Bacteroidota</taxon>
        <taxon>Flavobacteriia</taxon>
        <taxon>Flavobacteriales</taxon>
        <taxon>Flavobacteriaceae</taxon>
        <taxon>Paenimyroides</taxon>
    </lineage>
</organism>
<evidence type="ECO:0000313" key="8">
    <source>
        <dbReference type="Proteomes" id="UP001242368"/>
    </source>
</evidence>
<keyword evidence="2 5" id="KW-0812">Transmembrane</keyword>
<dbReference type="Gene3D" id="1.20.1510.10">
    <property type="entry name" value="Cation efflux protein transmembrane domain"/>
    <property type="match status" value="1"/>
</dbReference>
<evidence type="ECO:0000256" key="5">
    <source>
        <dbReference type="SAM" id="Phobius"/>
    </source>
</evidence>
<keyword evidence="4 5" id="KW-0472">Membrane</keyword>
<dbReference type="Proteomes" id="UP001242368">
    <property type="component" value="Unassembled WGS sequence"/>
</dbReference>
<name>A0ABT8D0P2_9FLAO</name>
<evidence type="ECO:0000313" key="7">
    <source>
        <dbReference type="EMBL" id="MDN3710177.1"/>
    </source>
</evidence>
<keyword evidence="8" id="KW-1185">Reference proteome</keyword>
<sequence length="134" mass="14698">MNVVSGFVGLYSLYLSTLPKVHNHPYGHGKVEFISASLEGALFSIAGALIIYEAIANLRLSETSTQIDYGIYLVSITAIINYIVGFFAIKKGRKTHSVALIASGKHLQSGHLFNHRFVVGLIVLYFTGFHGWIV</sequence>
<evidence type="ECO:0000256" key="2">
    <source>
        <dbReference type="ARBA" id="ARBA00022692"/>
    </source>
</evidence>
<feature type="domain" description="Cation efflux protein transmembrane" evidence="6">
    <location>
        <begin position="2"/>
        <end position="131"/>
    </location>
</feature>
<accession>A0ABT8D0P2</accession>
<feature type="transmembrane region" description="Helical" evidence="5">
    <location>
        <begin position="69"/>
        <end position="89"/>
    </location>
</feature>
<evidence type="ECO:0000259" key="6">
    <source>
        <dbReference type="Pfam" id="PF01545"/>
    </source>
</evidence>
<evidence type="ECO:0000256" key="4">
    <source>
        <dbReference type="ARBA" id="ARBA00023136"/>
    </source>
</evidence>
<gene>
    <name evidence="7" type="ORF">QW060_25215</name>
</gene>
<comment type="caution">
    <text evidence="7">The sequence shown here is derived from an EMBL/GenBank/DDBJ whole genome shotgun (WGS) entry which is preliminary data.</text>
</comment>
<proteinExistence type="predicted"/>
<comment type="subcellular location">
    <subcellularLocation>
        <location evidence="1">Membrane</location>
        <topology evidence="1">Multi-pass membrane protein</topology>
    </subcellularLocation>
</comment>